<dbReference type="RefSeq" id="WP_048090409.1">
    <property type="nucleotide sequence ID" value="NZ_JMIY01000003.1"/>
</dbReference>
<keyword evidence="1" id="KW-0812">Transmembrane</keyword>
<evidence type="ECO:0000256" key="1">
    <source>
        <dbReference type="SAM" id="Phobius"/>
    </source>
</evidence>
<feature type="transmembrane region" description="Helical" evidence="1">
    <location>
        <begin position="117"/>
        <end position="138"/>
    </location>
</feature>
<dbReference type="GO" id="GO:0016787">
    <property type="term" value="F:hydrolase activity"/>
    <property type="evidence" value="ECO:0007669"/>
    <property type="project" value="UniProtKB-KW"/>
</dbReference>
<dbReference type="Pfam" id="PF04307">
    <property type="entry name" value="YdjM"/>
    <property type="match status" value="1"/>
</dbReference>
<reference evidence="2 3" key="1">
    <citation type="journal article" date="2013" name="Nature">
        <title>Anaerobic oxidation of methane coupled to nitrate reduction in a novel archaeal lineage.</title>
        <authorList>
            <person name="Haroon M.F."/>
            <person name="Hu S."/>
            <person name="Shi Y."/>
            <person name="Imelfort M."/>
            <person name="Keller J."/>
            <person name="Hugenholtz P."/>
            <person name="Yuan Z."/>
            <person name="Tyson G.W."/>
        </authorList>
    </citation>
    <scope>NUCLEOTIDE SEQUENCE [LARGE SCALE GENOMIC DNA]</scope>
    <source>
        <strain evidence="2 3">ANME-2d</strain>
    </source>
</reference>
<feature type="transmembrane region" description="Helical" evidence="1">
    <location>
        <begin position="55"/>
        <end position="76"/>
    </location>
</feature>
<evidence type="ECO:0000313" key="3">
    <source>
        <dbReference type="Proteomes" id="UP000027153"/>
    </source>
</evidence>
<feature type="transmembrane region" description="Helical" evidence="1">
    <location>
        <begin position="83"/>
        <end position="105"/>
    </location>
</feature>
<proteinExistence type="predicted"/>
<feature type="transmembrane region" description="Helical" evidence="1">
    <location>
        <begin position="29"/>
        <end position="49"/>
    </location>
</feature>
<protein>
    <submittedName>
        <fullName evidence="2">Putative membrane-bound metal-dependent hydrolase (DUF457)</fullName>
    </submittedName>
</protein>
<dbReference type="EMBL" id="JMIY01000003">
    <property type="protein sequence ID" value="KCZ72298.1"/>
    <property type="molecule type" value="Genomic_DNA"/>
</dbReference>
<keyword evidence="2" id="KW-0378">Hydrolase</keyword>
<keyword evidence="3" id="KW-1185">Reference proteome</keyword>
<dbReference type="InterPro" id="IPR007404">
    <property type="entry name" value="YdjM-like"/>
</dbReference>
<dbReference type="Proteomes" id="UP000027153">
    <property type="component" value="Unassembled WGS sequence"/>
</dbReference>
<evidence type="ECO:0000313" key="2">
    <source>
        <dbReference type="EMBL" id="KCZ72298.1"/>
    </source>
</evidence>
<gene>
    <name evidence="2" type="ORF">ANME2D_01703</name>
</gene>
<keyword evidence="1" id="KW-1133">Transmembrane helix</keyword>
<organism evidence="2 3">
    <name type="scientific">Candidatus Methanoperedens nitratireducens</name>
    <dbReference type="NCBI Taxonomy" id="1392998"/>
    <lineage>
        <taxon>Archaea</taxon>
        <taxon>Methanobacteriati</taxon>
        <taxon>Methanobacteriota</taxon>
        <taxon>Stenosarchaea group</taxon>
        <taxon>Methanomicrobia</taxon>
        <taxon>Methanosarcinales</taxon>
        <taxon>ANME-2 cluster</taxon>
        <taxon>Candidatus Methanoperedentaceae</taxon>
        <taxon>Candidatus Methanoperedens</taxon>
    </lineage>
</organism>
<feature type="transmembrane region" description="Helical" evidence="1">
    <location>
        <begin position="150"/>
        <end position="172"/>
    </location>
</feature>
<accession>A0A062V6T4</accession>
<keyword evidence="1" id="KW-0472">Membrane</keyword>
<sequence>MPSPIGHSLSGILLYQIFNKNVRYDTRRLFLYIFFSNLPDIDLALGFFVNNPNLYHQSIVHSLGAAVFVGLIASILITKRKELFLNSFLLFSGIYYSHVVLDYLASASDTSYPYGVALLWPLSNEHYVFPFMIFLDIWRGKSNETFFLGLFNYHNLQAIMIELVLFLTLIIIEDFD</sequence>
<name>A0A062V6T4_9EURY</name>
<comment type="caution">
    <text evidence="2">The sequence shown here is derived from an EMBL/GenBank/DDBJ whole genome shotgun (WGS) entry which is preliminary data.</text>
</comment>
<dbReference type="AlphaFoldDB" id="A0A062V6T4"/>